<sequence>MDPSAIWRDKNHRWRIEAIHAPDLRFAIYATNGTTESAPLWLYGMPALARWLMIQNLELGDLEAEEL</sequence>
<keyword evidence="2" id="KW-1185">Reference proteome</keyword>
<evidence type="ECO:0000313" key="1">
    <source>
        <dbReference type="EMBL" id="GIG95338.1"/>
    </source>
</evidence>
<gene>
    <name evidence="1" type="ORF">Pma05_19110</name>
</gene>
<evidence type="ECO:0000313" key="2">
    <source>
        <dbReference type="Proteomes" id="UP000621500"/>
    </source>
</evidence>
<reference evidence="1 2" key="1">
    <citation type="submission" date="2021-01" db="EMBL/GenBank/DDBJ databases">
        <title>Whole genome shotgun sequence of Plantactinospora mayteni NBRC 109088.</title>
        <authorList>
            <person name="Komaki H."/>
            <person name="Tamura T."/>
        </authorList>
    </citation>
    <scope>NUCLEOTIDE SEQUENCE [LARGE SCALE GENOMIC DNA]</scope>
    <source>
        <strain evidence="1 2">NBRC 109088</strain>
    </source>
</reference>
<dbReference type="RefSeq" id="WP_203856928.1">
    <property type="nucleotide sequence ID" value="NZ_BAAAZQ010000009.1"/>
</dbReference>
<comment type="caution">
    <text evidence="1">The sequence shown here is derived from an EMBL/GenBank/DDBJ whole genome shotgun (WGS) entry which is preliminary data.</text>
</comment>
<name>A0ABQ4EKQ4_9ACTN</name>
<accession>A0ABQ4EKQ4</accession>
<organism evidence="1 2">
    <name type="scientific">Plantactinospora mayteni</name>
    <dbReference type="NCBI Taxonomy" id="566021"/>
    <lineage>
        <taxon>Bacteria</taxon>
        <taxon>Bacillati</taxon>
        <taxon>Actinomycetota</taxon>
        <taxon>Actinomycetes</taxon>
        <taxon>Micromonosporales</taxon>
        <taxon>Micromonosporaceae</taxon>
        <taxon>Plantactinospora</taxon>
    </lineage>
</organism>
<protein>
    <submittedName>
        <fullName evidence="1">Uncharacterized protein</fullName>
    </submittedName>
</protein>
<proteinExistence type="predicted"/>
<dbReference type="EMBL" id="BONX01000009">
    <property type="protein sequence ID" value="GIG95338.1"/>
    <property type="molecule type" value="Genomic_DNA"/>
</dbReference>
<dbReference type="Proteomes" id="UP000621500">
    <property type="component" value="Unassembled WGS sequence"/>
</dbReference>